<dbReference type="OrthoDB" id="297535at2759"/>
<feature type="transmembrane region" description="Helical" evidence="2">
    <location>
        <begin position="379"/>
        <end position="400"/>
    </location>
</feature>
<feature type="transmembrane region" description="Helical" evidence="2">
    <location>
        <begin position="1657"/>
        <end position="1677"/>
    </location>
</feature>
<dbReference type="PANTHER" id="PTHR31600:SF2">
    <property type="entry name" value="GAMETE ENRICHED GENE 10 PROTEIN-RELATED"/>
    <property type="match status" value="1"/>
</dbReference>
<name>A0A078ATF9_STYLE</name>
<keyword evidence="2" id="KW-1133">Transmembrane helix</keyword>
<reference evidence="4 5" key="1">
    <citation type="submission" date="2014-06" db="EMBL/GenBank/DDBJ databases">
        <authorList>
            <person name="Swart Estienne"/>
        </authorList>
    </citation>
    <scope>NUCLEOTIDE SEQUENCE [LARGE SCALE GENOMIC DNA]</scope>
    <source>
        <strain evidence="4 5">130c</strain>
    </source>
</reference>
<feature type="compositionally biased region" description="Basic residues" evidence="1">
    <location>
        <begin position="1544"/>
        <end position="1561"/>
    </location>
</feature>
<evidence type="ECO:0000259" key="3">
    <source>
        <dbReference type="PROSITE" id="PS50112"/>
    </source>
</evidence>
<dbReference type="Proteomes" id="UP000039865">
    <property type="component" value="Unassembled WGS sequence"/>
</dbReference>
<dbReference type="CDD" id="cd00130">
    <property type="entry name" value="PAS"/>
    <property type="match status" value="1"/>
</dbReference>
<evidence type="ECO:0000313" key="5">
    <source>
        <dbReference type="Proteomes" id="UP000039865"/>
    </source>
</evidence>
<proteinExistence type="predicted"/>
<feature type="transmembrane region" description="Helical" evidence="2">
    <location>
        <begin position="81"/>
        <end position="100"/>
    </location>
</feature>
<dbReference type="InterPro" id="IPR013767">
    <property type="entry name" value="PAS_fold"/>
</dbReference>
<feature type="transmembrane region" description="Helical" evidence="2">
    <location>
        <begin position="1899"/>
        <end position="1921"/>
    </location>
</feature>
<dbReference type="SUPFAM" id="SSF55785">
    <property type="entry name" value="PYP-like sensor domain (PAS domain)"/>
    <property type="match status" value="1"/>
</dbReference>
<feature type="transmembrane region" description="Helical" evidence="2">
    <location>
        <begin position="255"/>
        <end position="277"/>
    </location>
</feature>
<gene>
    <name evidence="4" type="primary">Contig16619.g17706</name>
    <name evidence="4" type="ORF">STYLEM_13525</name>
</gene>
<dbReference type="InParanoid" id="A0A078ATF9"/>
<feature type="transmembrane region" description="Helical" evidence="2">
    <location>
        <begin position="203"/>
        <end position="228"/>
    </location>
</feature>
<dbReference type="PROSITE" id="PS50112">
    <property type="entry name" value="PAS"/>
    <property type="match status" value="1"/>
</dbReference>
<dbReference type="InterPro" id="IPR057352">
    <property type="entry name" value="TPR_TmcB/C"/>
</dbReference>
<evidence type="ECO:0000256" key="1">
    <source>
        <dbReference type="SAM" id="MobiDB-lite"/>
    </source>
</evidence>
<sequence length="1964" mass="229644">MDLASVASSQTGRRNSRNIEQFAQHQKHSEYVVVLSQLDHENDFLSLKSASNIILQFELILKRCFFEINHVLLGHQAILPIIYHAILLFEFIQLLFFIFYKVEVVNEFTYSSYYHDLEGVSNQTNSSTTIDADAKFSTFRIDYYFAFTNFHMYILQQQSKDAFMMFHIVITVSFLLYVISIITLSKQIFKDERNDSLKEGMKYLVKFFSILMTVFLFILQIPMITIYLQGYLCEEDESQPYTLIGLKCYSLNHQLYIAFSTISLCLYILFLIIQSLLFTSNSFESSLPWGSLERRLSIMRVLVKFILACCFVWDKQGKIRGPVNLVCFILCSFLVYHRYMKAIVFKQSVYYAMMIYEVQQMWLFLCISVHILGDQKLNIVGFGLLMISGFIFGMIFIILTKRRTELMLRKDISQFKHVYEIEIYLFRIYELIRNNTTNDHFILHGILCNHMQSCTNEKCPCINIMEIQDNVKVNQADGREPIMQQFDNDINDANLDKIANQGQRRKLNDQSTKSFNTMGGSGRVIGTQNRLTINGISMNARTRRNIKVQSQGAWNDKKPQEKALSERKKKKQEIQWYRFLGILIEYAIEKFPKNLELKIINALIQNKKIKNEFKAIFELMNCELCNPNFQDQFVIFRRKIQIELLLKKNHQKNILEIGRIDIVQIFKYEKYFQQYSLLEYKTAYAALLFWRELLQKNVDSNVLQERGAEISENYQKIQELANKLIQIYPLEIKFYFRYGTFLYQIINNAYDALTYFEKIYYTYHGKMSKKAIPVNEMSIFGENSNCAIIMISATSRKTGNIIHVNDEVETILGYKKQELMHKNVSIMMPKPIAKIHDKFIDRYFDTAQPTVIDIKRQLFGCTNTGYLRTIRLLVKVYPHLSSRLVFVGFIQHMDKFEDMAQPKLEYQHADFQYLITDTDQNITNVTEGLNLELGLNSKFFQYSDSIFEILFNFQKICPEITQEEVQEALEEEGLILTIDTKNMLNHIELESLSSDEILEIRSKLGRYECYVQMKSLVLDKSFCTVHIYRICILNKVNESQIFSSFVKAMVSRLDEDPTDFGQISVMQGTASAELEELINQPSQLSLSSTTSGTYGFNKIIKDFKKALGERKTPRNLIYLNRLMVLFLTLNMILSGVDFGLKQSNIENYDCNNQQVLAIQNRILAYIHMVSNFRSLINIANGVEFDYYDIRLTNSANDWLMTSNQTLDRFKYLQRTILHNSEKLQTIHEFITQQRFSKDSQLDISNLIREKENEQIQLNRIQNSMNISQYKLEFRVAFNLYLNYIQDIIEINNKTGMKIPTELLKALPKNSPNMNKTNISINDEQKIIYFLLSNGFRDLRLFTYDLVQYYQNHTNTDQSGKQSMSIMVVGIITSLVCTFILIYQVVIIERNKVSILSLYGLLQIDEITEVHGKCDEFLEYLPYSHIKPKNNENNQSIMISQQIPNSFTKTGNYNASTTFNATQGFINGRVESQISEEEKEAEVYRQFIMKKRNTKKFKAQSRVNQLLKEQTPTEEKQKAIIRKTLEQVKEIQDAEQLQYELLRKKRQKDMRNRGKVVKKSSRKSLSTLNAKGDQPKAQDKNHNLSATKQRVDFKVPKKRDIIVDDTDSNEGADKVNNNDINLEMKDSNKFTADELQERTKSFQKQIKNVGYFKQLRRLGFGLTFIAYFIYIQTFQVYYQKQLSTMISSVSIFFNRYSNLMLSFNIQREQMLNMQLSPTQNLSTIDSLLAFEKSRIEDIFHSLAMNDQNKVNDLKVSYPNVLEQIVSLIKDTDSTEFCNQTKAYALSEGYTIDDLYQARLEINGYCAAFQEGLLSKGIQQVIGTFNKKFTDQQILLEQYSNSQTSSKVISDYLKAILKGQTSQNDQVFKQYFQVQELYFYDIIEEMTKIWQTAFQTQKSSIVTITQVVFFIFLTLLLILLFFVRGTMIQSMKNKVFLSRGILNLIPENFFDKNKESVEKLIKKLKN</sequence>
<evidence type="ECO:0000313" key="4">
    <source>
        <dbReference type="EMBL" id="CDW84462.1"/>
    </source>
</evidence>
<keyword evidence="2" id="KW-0812">Transmembrane</keyword>
<dbReference type="InterPro" id="IPR052994">
    <property type="entry name" value="Tiny_macrocysts_regulators"/>
</dbReference>
<dbReference type="EMBL" id="CCKQ01012821">
    <property type="protein sequence ID" value="CDW84462.1"/>
    <property type="molecule type" value="Genomic_DNA"/>
</dbReference>
<organism evidence="4 5">
    <name type="scientific">Stylonychia lemnae</name>
    <name type="common">Ciliate</name>
    <dbReference type="NCBI Taxonomy" id="5949"/>
    <lineage>
        <taxon>Eukaryota</taxon>
        <taxon>Sar</taxon>
        <taxon>Alveolata</taxon>
        <taxon>Ciliophora</taxon>
        <taxon>Intramacronucleata</taxon>
        <taxon>Spirotrichea</taxon>
        <taxon>Stichotrichia</taxon>
        <taxon>Sporadotrichida</taxon>
        <taxon>Oxytrichidae</taxon>
        <taxon>Stylonychinae</taxon>
        <taxon>Stylonychia</taxon>
    </lineage>
</organism>
<feature type="transmembrane region" description="Helical" evidence="2">
    <location>
        <begin position="162"/>
        <end position="182"/>
    </location>
</feature>
<feature type="transmembrane region" description="Helical" evidence="2">
    <location>
        <begin position="1363"/>
        <end position="1387"/>
    </location>
</feature>
<dbReference type="NCBIfam" id="TIGR00229">
    <property type="entry name" value="sensory_box"/>
    <property type="match status" value="1"/>
</dbReference>
<feature type="domain" description="PAS" evidence="3">
    <location>
        <begin position="799"/>
        <end position="847"/>
    </location>
</feature>
<feature type="transmembrane region" description="Helical" evidence="2">
    <location>
        <begin position="349"/>
        <end position="373"/>
    </location>
</feature>
<feature type="transmembrane region" description="Helical" evidence="2">
    <location>
        <begin position="319"/>
        <end position="337"/>
    </location>
</feature>
<dbReference type="PANTHER" id="PTHR31600">
    <property type="entry name" value="TINY MACROCYSTS PROTEIN B-RELATED"/>
    <property type="match status" value="1"/>
</dbReference>
<dbReference type="GO" id="GO:0006355">
    <property type="term" value="P:regulation of DNA-templated transcription"/>
    <property type="evidence" value="ECO:0007669"/>
    <property type="project" value="InterPro"/>
</dbReference>
<dbReference type="InterPro" id="IPR035965">
    <property type="entry name" value="PAS-like_dom_sf"/>
</dbReference>
<dbReference type="Pfam" id="PF25474">
    <property type="entry name" value="TPR_TmcB"/>
    <property type="match status" value="1"/>
</dbReference>
<dbReference type="Pfam" id="PF00989">
    <property type="entry name" value="PAS"/>
    <property type="match status" value="1"/>
</dbReference>
<accession>A0A078ATF9</accession>
<keyword evidence="5" id="KW-1185">Reference proteome</keyword>
<evidence type="ECO:0000256" key="2">
    <source>
        <dbReference type="SAM" id="Phobius"/>
    </source>
</evidence>
<dbReference type="InterPro" id="IPR000014">
    <property type="entry name" value="PAS"/>
</dbReference>
<dbReference type="Gene3D" id="3.30.450.20">
    <property type="entry name" value="PAS domain"/>
    <property type="match status" value="1"/>
</dbReference>
<keyword evidence="2" id="KW-0472">Membrane</keyword>
<feature type="region of interest" description="Disordered" evidence="1">
    <location>
        <begin position="1544"/>
        <end position="1583"/>
    </location>
</feature>
<protein>
    <submittedName>
        <fullName evidence="4">Pas domain s-box family protein</fullName>
    </submittedName>
</protein>
<feature type="compositionally biased region" description="Basic and acidic residues" evidence="1">
    <location>
        <begin position="1572"/>
        <end position="1581"/>
    </location>
</feature>